<feature type="transmembrane region" description="Helical" evidence="1">
    <location>
        <begin position="203"/>
        <end position="223"/>
    </location>
</feature>
<gene>
    <name evidence="2" type="ORF">EYC98_12675</name>
</gene>
<protein>
    <submittedName>
        <fullName evidence="2">HupE/UreJ family protein</fullName>
    </submittedName>
</protein>
<dbReference type="Proteomes" id="UP001143362">
    <property type="component" value="Unassembled WGS sequence"/>
</dbReference>
<name>A0ABT3THG8_9GAMM</name>
<dbReference type="EMBL" id="SHNN01000002">
    <property type="protein sequence ID" value="MCX2981714.1"/>
    <property type="molecule type" value="Genomic_DNA"/>
</dbReference>
<keyword evidence="3" id="KW-1185">Reference proteome</keyword>
<feature type="transmembrane region" description="Helical" evidence="1">
    <location>
        <begin position="235"/>
        <end position="261"/>
    </location>
</feature>
<feature type="transmembrane region" description="Helical" evidence="1">
    <location>
        <begin position="273"/>
        <end position="290"/>
    </location>
</feature>
<keyword evidence="1" id="KW-0812">Transmembrane</keyword>
<comment type="caution">
    <text evidence="2">The sequence shown here is derived from an EMBL/GenBank/DDBJ whole genome shotgun (WGS) entry which is preliminary data.</text>
</comment>
<dbReference type="InterPro" id="IPR032809">
    <property type="entry name" value="Put_HupE_UreJ"/>
</dbReference>
<keyword evidence="1" id="KW-1133">Transmembrane helix</keyword>
<evidence type="ECO:0000313" key="2">
    <source>
        <dbReference type="EMBL" id="MCX2981714.1"/>
    </source>
</evidence>
<reference evidence="2" key="1">
    <citation type="submission" date="2019-02" db="EMBL/GenBank/DDBJ databases">
        <authorList>
            <person name="Li S.-H."/>
        </authorList>
    </citation>
    <scope>NUCLEOTIDE SEQUENCE</scope>
    <source>
        <strain evidence="2">IMCC14734</strain>
    </source>
</reference>
<evidence type="ECO:0000313" key="3">
    <source>
        <dbReference type="Proteomes" id="UP001143362"/>
    </source>
</evidence>
<dbReference type="Pfam" id="PF13795">
    <property type="entry name" value="HupE_UreJ_2"/>
    <property type="match status" value="1"/>
</dbReference>
<feature type="transmembrane region" description="Helical" evidence="1">
    <location>
        <begin position="174"/>
        <end position="191"/>
    </location>
</feature>
<organism evidence="2 3">
    <name type="scientific">Candidatus Litorirhabdus singularis</name>
    <dbReference type="NCBI Taxonomy" id="2518993"/>
    <lineage>
        <taxon>Bacteria</taxon>
        <taxon>Pseudomonadati</taxon>
        <taxon>Pseudomonadota</taxon>
        <taxon>Gammaproteobacteria</taxon>
        <taxon>Cellvibrionales</taxon>
        <taxon>Halieaceae</taxon>
        <taxon>Candidatus Litorirhabdus</taxon>
    </lineage>
</organism>
<evidence type="ECO:0000256" key="1">
    <source>
        <dbReference type="SAM" id="Phobius"/>
    </source>
</evidence>
<keyword evidence="1" id="KW-0472">Membrane</keyword>
<proteinExistence type="predicted"/>
<accession>A0ABT3THG8</accession>
<sequence>MVEVGEQQYNVVWKTPAQTTSSVALRPVFPAQCSAMDDAAGEMEGTGVVRSWRMQCDGGLIGQDVEVVGLSDNQASVLASLEAADGSYYQSLLNTEQPVFSIPETPSVLQVVQEYSWLGADHIWGGIDHLLFVFGLLLLVGGGKRLLWTITAFTLGHSITLSLVTLGYFDYPVALVEFTIALSVFILALELSRKDRSGLLSHYPWWLAGGFGLLHGMGFAGALSEVGLPQGELPLALLFFNIGIELGQLAFIALIFALWLLVRNLFRGQEHRWLPLPVYVLGALSAMWCIERGLEVF</sequence>